<dbReference type="HAMAP" id="MF_00235">
    <property type="entry name" value="Adenylate_kinase_Adk"/>
    <property type="match status" value="1"/>
</dbReference>
<comment type="similarity">
    <text evidence="4">Belongs to the adenylate kinase family.</text>
</comment>
<dbReference type="SUPFAM" id="SSF52540">
    <property type="entry name" value="P-loop containing nucleoside triphosphate hydrolases"/>
    <property type="match status" value="1"/>
</dbReference>
<dbReference type="STRING" id="1408657.A0A0W4ZVN2"/>
<name>A0A0W4ZVN2_PNEJ7</name>
<dbReference type="EMBL" id="LFWA01000002">
    <property type="protein sequence ID" value="KTW32425.1"/>
    <property type="molecule type" value="Genomic_DNA"/>
</dbReference>
<reference evidence="6" key="1">
    <citation type="journal article" date="2016" name="Nat. Commun.">
        <title>Genome analysis of three Pneumocystis species reveals adaptation mechanisms to life exclusively in mammalian hosts.</title>
        <authorList>
            <person name="Ma L."/>
            <person name="Chen Z."/>
            <person name="Huang D.W."/>
            <person name="Kutty G."/>
            <person name="Ishihara M."/>
            <person name="Wang H."/>
            <person name="Abouelleil A."/>
            <person name="Bishop L."/>
            <person name="Davey E."/>
            <person name="Deng R."/>
            <person name="Deng X."/>
            <person name="Fan L."/>
            <person name="Fantoni G."/>
            <person name="Fitzgerald M."/>
            <person name="Gogineni E."/>
            <person name="Goldberg J.M."/>
            <person name="Handley G."/>
            <person name="Hu X."/>
            <person name="Huber C."/>
            <person name="Jiao X."/>
            <person name="Jones K."/>
            <person name="Levin J.Z."/>
            <person name="Liu Y."/>
            <person name="Macdonald P."/>
            <person name="Melnikov A."/>
            <person name="Raley C."/>
            <person name="Sassi M."/>
            <person name="Sherman B.T."/>
            <person name="Song X."/>
            <person name="Sykes S."/>
            <person name="Tran B."/>
            <person name="Walsh L."/>
            <person name="Xia Y."/>
            <person name="Yang J."/>
            <person name="Young S."/>
            <person name="Zeng Q."/>
            <person name="Zheng X."/>
            <person name="Stephens R."/>
            <person name="Nusbaum C."/>
            <person name="Birren B.W."/>
            <person name="Azadi P."/>
            <person name="Lempicki R.A."/>
            <person name="Cuomo C.A."/>
            <person name="Kovacs J.A."/>
        </authorList>
    </citation>
    <scope>NUCLEOTIDE SEQUENCE [LARGE SCALE GENOMIC DNA]</scope>
    <source>
        <strain evidence="6">RU7</strain>
    </source>
</reference>
<keyword evidence="1 4" id="KW-0808">Transferase</keyword>
<dbReference type="InterPro" id="IPR027417">
    <property type="entry name" value="P-loop_NTPase"/>
</dbReference>
<accession>A0A0W4ZVN2</accession>
<dbReference type="VEuPathDB" id="FungiDB:T551_00515"/>
<dbReference type="PANTHER" id="PTHR23359">
    <property type="entry name" value="NUCLEOTIDE KINASE"/>
    <property type="match status" value="1"/>
</dbReference>
<dbReference type="GO" id="GO:0019205">
    <property type="term" value="F:nucleobase-containing compound kinase activity"/>
    <property type="evidence" value="ECO:0007669"/>
    <property type="project" value="InterPro"/>
</dbReference>
<evidence type="ECO:0000256" key="1">
    <source>
        <dbReference type="ARBA" id="ARBA00022679"/>
    </source>
</evidence>
<keyword evidence="6" id="KW-1185">Reference proteome</keyword>
<organism evidence="5 6">
    <name type="scientific">Pneumocystis jirovecii (strain RU7)</name>
    <name type="common">Human pneumocystis pneumonia agent</name>
    <dbReference type="NCBI Taxonomy" id="1408657"/>
    <lineage>
        <taxon>Eukaryota</taxon>
        <taxon>Fungi</taxon>
        <taxon>Dikarya</taxon>
        <taxon>Ascomycota</taxon>
        <taxon>Taphrinomycotina</taxon>
        <taxon>Pneumocystomycetes</taxon>
        <taxon>Pneumocystaceae</taxon>
        <taxon>Pneumocystis</taxon>
    </lineage>
</organism>
<dbReference type="InterPro" id="IPR033690">
    <property type="entry name" value="Adenylat_kinase_CS"/>
</dbReference>
<dbReference type="InterPro" id="IPR000850">
    <property type="entry name" value="Adenylat/UMP-CMP_kin"/>
</dbReference>
<dbReference type="AlphaFoldDB" id="A0A0W4ZVN2"/>
<dbReference type="RefSeq" id="XP_018231117.1">
    <property type="nucleotide sequence ID" value="XM_018372781.1"/>
</dbReference>
<dbReference type="Pfam" id="PF00406">
    <property type="entry name" value="ADK"/>
    <property type="match status" value="1"/>
</dbReference>
<evidence type="ECO:0000256" key="3">
    <source>
        <dbReference type="ARBA" id="ARBA00022777"/>
    </source>
</evidence>
<dbReference type="Proteomes" id="UP000053447">
    <property type="component" value="Unassembled WGS sequence"/>
</dbReference>
<dbReference type="GO" id="GO:0005524">
    <property type="term" value="F:ATP binding"/>
    <property type="evidence" value="ECO:0007669"/>
    <property type="project" value="InterPro"/>
</dbReference>
<keyword evidence="3 4" id="KW-0418">Kinase</keyword>
<dbReference type="PRINTS" id="PR00094">
    <property type="entry name" value="ADENYLTKNASE"/>
</dbReference>
<evidence type="ECO:0000256" key="4">
    <source>
        <dbReference type="RuleBase" id="RU003330"/>
    </source>
</evidence>
<gene>
    <name evidence="5" type="ORF">T551_00515</name>
</gene>
<dbReference type="GeneID" id="28939036"/>
<dbReference type="GO" id="GO:0006139">
    <property type="term" value="P:nucleobase-containing compound metabolic process"/>
    <property type="evidence" value="ECO:0007669"/>
    <property type="project" value="InterPro"/>
</dbReference>
<dbReference type="Gene3D" id="3.40.50.300">
    <property type="entry name" value="P-loop containing nucleotide triphosphate hydrolases"/>
    <property type="match status" value="1"/>
</dbReference>
<dbReference type="CDD" id="cd01428">
    <property type="entry name" value="ADK"/>
    <property type="match status" value="1"/>
</dbReference>
<keyword evidence="2" id="KW-0547">Nucleotide-binding</keyword>
<evidence type="ECO:0000313" key="6">
    <source>
        <dbReference type="Proteomes" id="UP000053447"/>
    </source>
</evidence>
<evidence type="ECO:0000313" key="5">
    <source>
        <dbReference type="EMBL" id="KTW32425.1"/>
    </source>
</evidence>
<protein>
    <submittedName>
        <fullName evidence="5">Uncharacterized protein</fullName>
    </submittedName>
</protein>
<proteinExistence type="inferred from homology"/>
<evidence type="ECO:0000256" key="2">
    <source>
        <dbReference type="ARBA" id="ARBA00022741"/>
    </source>
</evidence>
<dbReference type="OrthoDB" id="442176at2759"/>
<sequence length="216" mass="24626">MNNNSKDTLASLEGLTFDPKQVTVVFVLGGPGSGKGTQCSLLVKDYGFVHLSAGDLLRQEQARPGSEYANIIQQSIEEGQIVPMHVTIGLLKHEMSRSIIEGKMKFLIDGFPRKIDQCLAFEKNICPCRFTLDFYCSEQVLMKRLLARGRRDDNINTIKKRFETHQKLTVPVLEYMDKQKKLVRIPCENNIESSSYISKCFKKNWPISEIDAIKMY</sequence>
<comment type="caution">
    <text evidence="5">The sequence shown here is derived from an EMBL/GenBank/DDBJ whole genome shotgun (WGS) entry which is preliminary data.</text>
</comment>
<dbReference type="eggNOG" id="KOG3079">
    <property type="taxonomic scope" value="Eukaryota"/>
</dbReference>
<dbReference type="PROSITE" id="PS00113">
    <property type="entry name" value="ADENYLATE_KINASE"/>
    <property type="match status" value="1"/>
</dbReference>